<dbReference type="SUPFAM" id="SSF103473">
    <property type="entry name" value="MFS general substrate transporter"/>
    <property type="match status" value="1"/>
</dbReference>
<dbReference type="Gene3D" id="1.20.1250.20">
    <property type="entry name" value="MFS general substrate transporter like domains"/>
    <property type="match status" value="2"/>
</dbReference>
<comment type="subcellular location">
    <subcellularLocation>
        <location evidence="1">Cell membrane</location>
        <topology evidence="1">Multi-pass membrane protein</topology>
    </subcellularLocation>
</comment>
<comment type="caution">
    <text evidence="9">The sequence shown here is derived from an EMBL/GenBank/DDBJ whole genome shotgun (WGS) entry which is preliminary data.</text>
</comment>
<evidence type="ECO:0000256" key="1">
    <source>
        <dbReference type="ARBA" id="ARBA00004651"/>
    </source>
</evidence>
<keyword evidence="3" id="KW-1003">Cell membrane</keyword>
<dbReference type="PANTHER" id="PTHR23517">
    <property type="entry name" value="RESISTANCE PROTEIN MDTM, PUTATIVE-RELATED-RELATED"/>
    <property type="match status" value="1"/>
</dbReference>
<feature type="transmembrane region" description="Helical" evidence="7">
    <location>
        <begin position="18"/>
        <end position="41"/>
    </location>
</feature>
<dbReference type="AlphaFoldDB" id="A0A7M4DJI6"/>
<dbReference type="PANTHER" id="PTHR23517:SF3">
    <property type="entry name" value="INTEGRAL MEMBRANE TRANSPORT PROTEIN"/>
    <property type="match status" value="1"/>
</dbReference>
<dbReference type="EMBL" id="CACRYJ010000032">
    <property type="protein sequence ID" value="VZO37204.1"/>
    <property type="molecule type" value="Genomic_DNA"/>
</dbReference>
<dbReference type="GO" id="GO:0005886">
    <property type="term" value="C:plasma membrane"/>
    <property type="evidence" value="ECO:0007669"/>
    <property type="project" value="UniProtKB-SubCell"/>
</dbReference>
<evidence type="ECO:0000256" key="6">
    <source>
        <dbReference type="ARBA" id="ARBA00023136"/>
    </source>
</evidence>
<feature type="transmembrane region" description="Helical" evidence="7">
    <location>
        <begin position="370"/>
        <end position="392"/>
    </location>
</feature>
<evidence type="ECO:0000256" key="3">
    <source>
        <dbReference type="ARBA" id="ARBA00022475"/>
    </source>
</evidence>
<dbReference type="InterPro" id="IPR036259">
    <property type="entry name" value="MFS_trans_sf"/>
</dbReference>
<protein>
    <submittedName>
        <fullName evidence="9">Multidrug resistance protein MdtH</fullName>
    </submittedName>
</protein>
<dbReference type="InterPro" id="IPR020846">
    <property type="entry name" value="MFS_dom"/>
</dbReference>
<dbReference type="PROSITE" id="PS50850">
    <property type="entry name" value="MFS"/>
    <property type="match status" value="1"/>
</dbReference>
<dbReference type="Pfam" id="PF07690">
    <property type="entry name" value="MFS_1"/>
    <property type="match status" value="1"/>
</dbReference>
<accession>A0A7M4DJI6</accession>
<feature type="transmembrane region" description="Helical" evidence="7">
    <location>
        <begin position="47"/>
        <end position="68"/>
    </location>
</feature>
<feature type="domain" description="Major facilitator superfamily (MFS) profile" evidence="8">
    <location>
        <begin position="1"/>
        <end position="396"/>
    </location>
</feature>
<evidence type="ECO:0000256" key="4">
    <source>
        <dbReference type="ARBA" id="ARBA00022692"/>
    </source>
</evidence>
<sequence>MTPTPEHTTSLRTMIPGVYLPSLLFEIGIGAMLPLIAVTAIGLGADLATAALVAALLPIGQILADVPAGMLAARFGDRKAMIGSSIVAMAGMATLALAPNLIVIGAGVLLVGATNSVYTLARQSYLTEVIHPLRRARALSTLGGVARIGLFIGPFAGAALIHGGADTANAYWLGVGTSLAAAIVVIVAPEVAHERTVAARDAAPRRPMRAVLREYLPVFRTLGVAVLLIGAVRGARQTVLPLWTEHLGFEPSATALVFGISGAIDMLLFYPAGKVMDRYGRLWVAIPSMLVMGAAMIALTFTDSLVSVSIVAMIMGFGNGIGSGILMTLGADTAPPGERAQYLGIWRLFSDSGSASGPLVVSAGTALGSLAAGIGTMGALGAVAALALWRWVPRWSVHANRTTRRRAGIL</sequence>
<organism evidence="9 10">
    <name type="scientific">Occultella aeris</name>
    <dbReference type="NCBI Taxonomy" id="2761496"/>
    <lineage>
        <taxon>Bacteria</taxon>
        <taxon>Bacillati</taxon>
        <taxon>Actinomycetota</taxon>
        <taxon>Actinomycetes</taxon>
        <taxon>Micrococcales</taxon>
        <taxon>Ruaniaceae</taxon>
        <taxon>Occultella</taxon>
    </lineage>
</organism>
<gene>
    <name evidence="9" type="primary">mdtH_2</name>
    <name evidence="9" type="ORF">HALOF300_02293</name>
</gene>
<dbReference type="RefSeq" id="WP_156741058.1">
    <property type="nucleotide sequence ID" value="NZ_CACRYJ010000032.1"/>
</dbReference>
<keyword evidence="10" id="KW-1185">Reference proteome</keyword>
<evidence type="ECO:0000259" key="8">
    <source>
        <dbReference type="PROSITE" id="PS50850"/>
    </source>
</evidence>
<feature type="transmembrane region" description="Helical" evidence="7">
    <location>
        <begin position="252"/>
        <end position="270"/>
    </location>
</feature>
<feature type="transmembrane region" description="Helical" evidence="7">
    <location>
        <begin position="171"/>
        <end position="192"/>
    </location>
</feature>
<evidence type="ECO:0000313" key="10">
    <source>
        <dbReference type="Proteomes" id="UP000419743"/>
    </source>
</evidence>
<feature type="transmembrane region" description="Helical" evidence="7">
    <location>
        <begin position="343"/>
        <end position="364"/>
    </location>
</feature>
<feature type="transmembrane region" description="Helical" evidence="7">
    <location>
        <begin position="308"/>
        <end position="331"/>
    </location>
</feature>
<evidence type="ECO:0000256" key="2">
    <source>
        <dbReference type="ARBA" id="ARBA00022448"/>
    </source>
</evidence>
<evidence type="ECO:0000313" key="9">
    <source>
        <dbReference type="EMBL" id="VZO37204.1"/>
    </source>
</evidence>
<keyword evidence="5 7" id="KW-1133">Transmembrane helix</keyword>
<feature type="transmembrane region" description="Helical" evidence="7">
    <location>
        <begin position="282"/>
        <end position="302"/>
    </location>
</feature>
<dbReference type="Proteomes" id="UP000419743">
    <property type="component" value="Unassembled WGS sequence"/>
</dbReference>
<keyword evidence="6 7" id="KW-0472">Membrane</keyword>
<evidence type="ECO:0000256" key="5">
    <source>
        <dbReference type="ARBA" id="ARBA00022989"/>
    </source>
</evidence>
<keyword evidence="4 7" id="KW-0812">Transmembrane</keyword>
<reference evidence="9 10" key="1">
    <citation type="submission" date="2019-11" db="EMBL/GenBank/DDBJ databases">
        <authorList>
            <person name="Criscuolo A."/>
        </authorList>
    </citation>
    <scope>NUCLEOTIDE SEQUENCE [LARGE SCALE GENOMIC DNA]</scope>
    <source>
        <strain evidence="9">CIP111667</strain>
    </source>
</reference>
<keyword evidence="2" id="KW-0813">Transport</keyword>
<name>A0A7M4DJI6_9MICO</name>
<feature type="transmembrane region" description="Helical" evidence="7">
    <location>
        <begin position="142"/>
        <end position="165"/>
    </location>
</feature>
<dbReference type="InterPro" id="IPR011701">
    <property type="entry name" value="MFS"/>
</dbReference>
<feature type="transmembrane region" description="Helical" evidence="7">
    <location>
        <begin position="212"/>
        <end position="232"/>
    </location>
</feature>
<evidence type="ECO:0000256" key="7">
    <source>
        <dbReference type="SAM" id="Phobius"/>
    </source>
</evidence>
<dbReference type="CDD" id="cd17325">
    <property type="entry name" value="MFS_MdtG_SLC18_like"/>
    <property type="match status" value="1"/>
</dbReference>
<dbReference type="InterPro" id="IPR050171">
    <property type="entry name" value="MFS_Transporters"/>
</dbReference>
<dbReference type="GO" id="GO:0022857">
    <property type="term" value="F:transmembrane transporter activity"/>
    <property type="evidence" value="ECO:0007669"/>
    <property type="project" value="InterPro"/>
</dbReference>
<proteinExistence type="predicted"/>